<accession>A0A5Q4ZD70</accession>
<keyword evidence="2" id="KW-1185">Reference proteome</keyword>
<dbReference type="AlphaFoldDB" id="A0A5Q4ZD70"/>
<dbReference type="RefSeq" id="WP_165185960.1">
    <property type="nucleotide sequence ID" value="NZ_LR699553.1"/>
</dbReference>
<protein>
    <submittedName>
        <fullName evidence="1">Uncharacterized protein</fullName>
    </submittedName>
</protein>
<organism evidence="1 2">
    <name type="scientific">Paraburkholderia dioscoreae</name>
    <dbReference type="NCBI Taxonomy" id="2604047"/>
    <lineage>
        <taxon>Bacteria</taxon>
        <taxon>Pseudomonadati</taxon>
        <taxon>Pseudomonadota</taxon>
        <taxon>Betaproteobacteria</taxon>
        <taxon>Burkholderiales</taxon>
        <taxon>Burkholderiaceae</taxon>
        <taxon>Paraburkholderia</taxon>
    </lineage>
</organism>
<dbReference type="Proteomes" id="UP000325811">
    <property type="component" value="Chromosome I"/>
</dbReference>
<evidence type="ECO:0000313" key="1">
    <source>
        <dbReference type="EMBL" id="VVD28579.1"/>
    </source>
</evidence>
<reference evidence="1 2" key="1">
    <citation type="submission" date="2019-08" db="EMBL/GenBank/DDBJ databases">
        <authorList>
            <person name="Herpell B J."/>
        </authorList>
    </citation>
    <scope>NUCLEOTIDE SEQUENCE [LARGE SCALE GENOMIC DNA]</scope>
    <source>
        <strain evidence="2">Msb3</strain>
    </source>
</reference>
<name>A0A5Q4ZD70_9BURK</name>
<evidence type="ECO:0000313" key="2">
    <source>
        <dbReference type="Proteomes" id="UP000325811"/>
    </source>
</evidence>
<dbReference type="KEGG" id="pdio:PDMSB3_2123"/>
<gene>
    <name evidence="1" type="ORF">PDMSB3_2123</name>
</gene>
<sequence>MKSTTKFLFGTAVVICTTAVFFRGSHPAPENAVEKTPVAAATTNSFSTSSAAYRETVNFNQWLAQNKKLESARNSTSPADQINLVGRLGAEGMARLPTAVLEAYMPLMKKILDGLNDKECSDFVTGRMSITDFSSRTFPLLESLTDTERKAFFSITKSAINARLDNLPFVLVSQENAKEALLKVAASLPADESNTFFHNLVNLRTASNTDTCATVRTMFSKGVLLPEPFRGNLARLILSGKDGRGNF</sequence>
<proteinExistence type="predicted"/>
<dbReference type="EMBL" id="LR699553">
    <property type="protein sequence ID" value="VVD28579.1"/>
    <property type="molecule type" value="Genomic_DNA"/>
</dbReference>